<evidence type="ECO:0000313" key="1">
    <source>
        <dbReference type="EMBL" id="KKM93678.1"/>
    </source>
</evidence>
<organism evidence="1">
    <name type="scientific">marine sediment metagenome</name>
    <dbReference type="NCBI Taxonomy" id="412755"/>
    <lineage>
        <taxon>unclassified sequences</taxon>
        <taxon>metagenomes</taxon>
        <taxon>ecological metagenomes</taxon>
    </lineage>
</organism>
<accession>A0A0F9LJV7</accession>
<reference evidence="1" key="1">
    <citation type="journal article" date="2015" name="Nature">
        <title>Complex archaea that bridge the gap between prokaryotes and eukaryotes.</title>
        <authorList>
            <person name="Spang A."/>
            <person name="Saw J.H."/>
            <person name="Jorgensen S.L."/>
            <person name="Zaremba-Niedzwiedzka K."/>
            <person name="Martijn J."/>
            <person name="Lind A.E."/>
            <person name="van Eijk R."/>
            <person name="Schleper C."/>
            <person name="Guy L."/>
            <person name="Ettema T.J."/>
        </authorList>
    </citation>
    <scope>NUCLEOTIDE SEQUENCE</scope>
</reference>
<comment type="caution">
    <text evidence="1">The sequence shown here is derived from an EMBL/GenBank/DDBJ whole genome shotgun (WGS) entry which is preliminary data.</text>
</comment>
<proteinExistence type="predicted"/>
<dbReference type="EMBL" id="LAZR01006232">
    <property type="protein sequence ID" value="KKM93678.1"/>
    <property type="molecule type" value="Genomic_DNA"/>
</dbReference>
<protein>
    <submittedName>
        <fullName evidence="1">Uncharacterized protein</fullName>
    </submittedName>
</protein>
<feature type="non-terminal residue" evidence="1">
    <location>
        <position position="61"/>
    </location>
</feature>
<dbReference type="AlphaFoldDB" id="A0A0F9LJV7"/>
<sequence>MRDYIRRLSELFNAPVGGVGTLLLYTHYNWGTSYVLGYHRDSKRYMLRSELVIKAKTLCQM</sequence>
<name>A0A0F9LJV7_9ZZZZ</name>
<gene>
    <name evidence="1" type="ORF">LCGC14_1205870</name>
</gene>